<sequence>MSAPKEEFQLVDEKILKAEERVLRAKENLCKFLTERNSLLSICRLPNEVLGLIITLGVQEIRAGMRPDPFQSMPVSWLWSTHVCRHWRAVALECPAIWDTPDFTRPKLAREMLLRAKSTPLYVYAWISHSNNSLATVNVRKALQDMTHIAEIRIRFTVSSGARVVSGLVQPAPKLRSLHIINGQMGTSFKLPDNLLAAEAPRLREMSIQDCLLPWEHVSTTLSGLRSLCLHGGVYNRIPHSKLKAFLQALQTMQWLEELEIVDIFPYGESVTVKTITTLPRLTSVKVLGTPTGCISLLNGVTFSSKASVDVAVLVSDPGDCSKALPILPHLATITKDYIKSVCIDLTQNILHPRFVLKVFDEDLPDGPALNPSRFIFKLTEREGRRLSESGVYGFAKRTLEALPLSYLPAIHLALGDGLTAADYLHYFGSLTKLHTMSVEGSCAHVFVQAFCSSSIFPPGSSNIPFSSLQSIILRNIDFDRSWRPGKDTIEIVLLVSLRYRFSSGIPVQYLGIRECYNFDIDQRSELVEVVEEVDWDGRFIES</sequence>
<gene>
    <name evidence="1" type="ORF">VNI00_018188</name>
</gene>
<dbReference type="EMBL" id="JAYKXP010000216">
    <property type="protein sequence ID" value="KAK7019156.1"/>
    <property type="molecule type" value="Genomic_DNA"/>
</dbReference>
<dbReference type="SUPFAM" id="SSF52047">
    <property type="entry name" value="RNI-like"/>
    <property type="match status" value="1"/>
</dbReference>
<evidence type="ECO:0000313" key="2">
    <source>
        <dbReference type="Proteomes" id="UP001383192"/>
    </source>
</evidence>
<keyword evidence="2" id="KW-1185">Reference proteome</keyword>
<evidence type="ECO:0000313" key="1">
    <source>
        <dbReference type="EMBL" id="KAK7019156.1"/>
    </source>
</evidence>
<dbReference type="InterPro" id="IPR032675">
    <property type="entry name" value="LRR_dom_sf"/>
</dbReference>
<dbReference type="Proteomes" id="UP001383192">
    <property type="component" value="Unassembled WGS sequence"/>
</dbReference>
<organism evidence="1 2">
    <name type="scientific">Paramarasmius palmivorus</name>
    <dbReference type="NCBI Taxonomy" id="297713"/>
    <lineage>
        <taxon>Eukaryota</taxon>
        <taxon>Fungi</taxon>
        <taxon>Dikarya</taxon>
        <taxon>Basidiomycota</taxon>
        <taxon>Agaricomycotina</taxon>
        <taxon>Agaricomycetes</taxon>
        <taxon>Agaricomycetidae</taxon>
        <taxon>Agaricales</taxon>
        <taxon>Marasmiineae</taxon>
        <taxon>Marasmiaceae</taxon>
        <taxon>Paramarasmius</taxon>
    </lineage>
</organism>
<evidence type="ECO:0008006" key="3">
    <source>
        <dbReference type="Google" id="ProtNLM"/>
    </source>
</evidence>
<comment type="caution">
    <text evidence="1">The sequence shown here is derived from an EMBL/GenBank/DDBJ whole genome shotgun (WGS) entry which is preliminary data.</text>
</comment>
<proteinExistence type="predicted"/>
<reference evidence="1 2" key="1">
    <citation type="submission" date="2024-01" db="EMBL/GenBank/DDBJ databases">
        <title>A draft genome for a cacao thread blight-causing isolate of Paramarasmius palmivorus.</title>
        <authorList>
            <person name="Baruah I.K."/>
            <person name="Bukari Y."/>
            <person name="Amoako-Attah I."/>
            <person name="Meinhardt L.W."/>
            <person name="Bailey B.A."/>
            <person name="Cohen S.P."/>
        </authorList>
    </citation>
    <scope>NUCLEOTIDE SEQUENCE [LARGE SCALE GENOMIC DNA]</scope>
    <source>
        <strain evidence="1 2">GH-12</strain>
    </source>
</reference>
<protein>
    <recommendedName>
        <fullName evidence="3">F-box domain-containing protein</fullName>
    </recommendedName>
</protein>
<dbReference type="AlphaFoldDB" id="A0AAW0B0K0"/>
<accession>A0AAW0B0K0</accession>
<name>A0AAW0B0K0_9AGAR</name>
<dbReference type="Gene3D" id="3.80.10.10">
    <property type="entry name" value="Ribonuclease Inhibitor"/>
    <property type="match status" value="1"/>
</dbReference>